<dbReference type="InterPro" id="IPR039426">
    <property type="entry name" value="TonB-dep_rcpt-like"/>
</dbReference>
<keyword evidence="5 9" id="KW-0798">TonB box</keyword>
<dbReference type="InterPro" id="IPR000531">
    <property type="entry name" value="Beta-barrel_TonB"/>
</dbReference>
<keyword evidence="14" id="KW-1185">Reference proteome</keyword>
<feature type="domain" description="TonB-dependent receptor-like beta-barrel" evidence="11">
    <location>
        <begin position="425"/>
        <end position="894"/>
    </location>
</feature>
<dbReference type="EMBL" id="JASHIF010000020">
    <property type="protein sequence ID" value="MDI9861460.1"/>
    <property type="molecule type" value="Genomic_DNA"/>
</dbReference>
<evidence type="ECO:0000313" key="14">
    <source>
        <dbReference type="Proteomes" id="UP001236507"/>
    </source>
</evidence>
<keyword evidence="7 8" id="KW-0998">Cell outer membrane</keyword>
<keyword evidence="4 8" id="KW-0812">Transmembrane</keyword>
<dbReference type="Pfam" id="PF00593">
    <property type="entry name" value="TonB_dep_Rec_b-barrel"/>
    <property type="match status" value="1"/>
</dbReference>
<accession>A0ABT6YD67</accession>
<evidence type="ECO:0000259" key="11">
    <source>
        <dbReference type="Pfam" id="PF00593"/>
    </source>
</evidence>
<protein>
    <submittedName>
        <fullName evidence="13">TonB-dependent receptor</fullName>
    </submittedName>
</protein>
<keyword evidence="2 8" id="KW-0813">Transport</keyword>
<feature type="domain" description="TonB-dependent receptor plug" evidence="12">
    <location>
        <begin position="135"/>
        <end position="226"/>
    </location>
</feature>
<dbReference type="SUPFAM" id="SSF49464">
    <property type="entry name" value="Carboxypeptidase regulatory domain-like"/>
    <property type="match status" value="1"/>
</dbReference>
<evidence type="ECO:0000256" key="3">
    <source>
        <dbReference type="ARBA" id="ARBA00022452"/>
    </source>
</evidence>
<comment type="subcellular location">
    <subcellularLocation>
        <location evidence="1 8">Cell outer membrane</location>
        <topology evidence="1 8">Multi-pass membrane protein</topology>
    </subcellularLocation>
</comment>
<dbReference type="PROSITE" id="PS52016">
    <property type="entry name" value="TONB_DEPENDENT_REC_3"/>
    <property type="match status" value="1"/>
</dbReference>
<gene>
    <name evidence="13" type="ORF">QM524_19735</name>
</gene>
<evidence type="ECO:0000256" key="5">
    <source>
        <dbReference type="ARBA" id="ARBA00023077"/>
    </source>
</evidence>
<dbReference type="RefSeq" id="WP_283345864.1">
    <property type="nucleotide sequence ID" value="NZ_JASHIF010000020.1"/>
</dbReference>
<comment type="similarity">
    <text evidence="8 9">Belongs to the TonB-dependent receptor family.</text>
</comment>
<dbReference type="PANTHER" id="PTHR40980">
    <property type="entry name" value="PLUG DOMAIN-CONTAINING PROTEIN"/>
    <property type="match status" value="1"/>
</dbReference>
<evidence type="ECO:0000256" key="4">
    <source>
        <dbReference type="ARBA" id="ARBA00022692"/>
    </source>
</evidence>
<evidence type="ECO:0000256" key="6">
    <source>
        <dbReference type="ARBA" id="ARBA00023136"/>
    </source>
</evidence>
<evidence type="ECO:0000256" key="9">
    <source>
        <dbReference type="RuleBase" id="RU003357"/>
    </source>
</evidence>
<evidence type="ECO:0000256" key="2">
    <source>
        <dbReference type="ARBA" id="ARBA00022448"/>
    </source>
</evidence>
<evidence type="ECO:0000256" key="7">
    <source>
        <dbReference type="ARBA" id="ARBA00023237"/>
    </source>
</evidence>
<comment type="caution">
    <text evidence="13">The sequence shown here is derived from an EMBL/GenBank/DDBJ whole genome shotgun (WGS) entry which is preliminary data.</text>
</comment>
<evidence type="ECO:0000313" key="13">
    <source>
        <dbReference type="EMBL" id="MDI9861460.1"/>
    </source>
</evidence>
<dbReference type="Pfam" id="PF13715">
    <property type="entry name" value="CarbopepD_reg_2"/>
    <property type="match status" value="1"/>
</dbReference>
<dbReference type="InterPro" id="IPR012910">
    <property type="entry name" value="Plug_dom"/>
</dbReference>
<proteinExistence type="inferred from homology"/>
<dbReference type="Gene3D" id="2.40.170.20">
    <property type="entry name" value="TonB-dependent receptor, beta-barrel domain"/>
    <property type="match status" value="1"/>
</dbReference>
<name>A0ABT6YD67_9BACT</name>
<dbReference type="Pfam" id="PF07715">
    <property type="entry name" value="Plug"/>
    <property type="match status" value="1"/>
</dbReference>
<evidence type="ECO:0000256" key="1">
    <source>
        <dbReference type="ARBA" id="ARBA00004571"/>
    </source>
</evidence>
<keyword evidence="6 8" id="KW-0472">Membrane</keyword>
<dbReference type="Gene3D" id="2.170.130.10">
    <property type="entry name" value="TonB-dependent receptor, plug domain"/>
    <property type="match status" value="1"/>
</dbReference>
<dbReference type="InterPro" id="IPR037066">
    <property type="entry name" value="Plug_dom_sf"/>
</dbReference>
<dbReference type="SUPFAM" id="SSF56935">
    <property type="entry name" value="Porins"/>
    <property type="match status" value="1"/>
</dbReference>
<organism evidence="13 14">
    <name type="scientific">Flectobacillus roseus</name>
    <dbReference type="NCBI Taxonomy" id="502259"/>
    <lineage>
        <taxon>Bacteria</taxon>
        <taxon>Pseudomonadati</taxon>
        <taxon>Bacteroidota</taxon>
        <taxon>Cytophagia</taxon>
        <taxon>Cytophagales</taxon>
        <taxon>Flectobacillaceae</taxon>
        <taxon>Flectobacillus</taxon>
    </lineage>
</organism>
<dbReference type="Gene3D" id="2.60.40.1120">
    <property type="entry name" value="Carboxypeptidase-like, regulatory domain"/>
    <property type="match status" value="1"/>
</dbReference>
<feature type="signal peptide" evidence="10">
    <location>
        <begin position="1"/>
        <end position="21"/>
    </location>
</feature>
<keyword evidence="10" id="KW-0732">Signal</keyword>
<evidence type="ECO:0000256" key="10">
    <source>
        <dbReference type="SAM" id="SignalP"/>
    </source>
</evidence>
<keyword evidence="3 8" id="KW-1134">Transmembrane beta strand</keyword>
<dbReference type="Proteomes" id="UP001236507">
    <property type="component" value="Unassembled WGS sequence"/>
</dbReference>
<dbReference type="InterPro" id="IPR036942">
    <property type="entry name" value="Beta-barrel_TonB_sf"/>
</dbReference>
<feature type="chain" id="PRO_5046665396" evidence="10">
    <location>
        <begin position="22"/>
        <end position="938"/>
    </location>
</feature>
<dbReference type="PANTHER" id="PTHR40980:SF5">
    <property type="entry name" value="TONB-DEPENDENT RECEPTOR"/>
    <property type="match status" value="1"/>
</dbReference>
<keyword evidence="13" id="KW-0675">Receptor</keyword>
<sequence>MQRKFLLSTIVLLFTTLVSFAQTGSIKGSLKDAKSNEPMLGTAVRIEGTQIGTQTNMQGEFELSRVPAGVHTVVFSFVGYENKVISNVRVEAGKTTLINTTIAEANTTLDAVVVRGTKNKGTEVSVITEIKKVEQIAVGISAQQIQKTQDRDASAVVRRVPGVSIQDDRFVIVRGLNERYNTVLLNDAITPSTEVDTKAFSFDLIPSSAIDRMLIFKSGSADLPGEFGGGVIKIYTKTIPDGNSFTAGFSLGHRSNTTFQTATSYKGSGTDFLGFDNGLRGLPSSIPSTSTILSGANTPAVVNAFKSLPSYFNQSTLSVLPDFRGNLGMTRRFNVGNFELATINAINYSFTHQRTPNIEFYRYAYNADAGNTASEKEFAYNDNAYSENVRVGVMSNWALIINPANKIEFRNLFNQLGSKETVLRNGYNNNNIELKNYSMTYEQKSIYSGQLSGTHELSDMTKLTWTGGYGYTNRQEPDNRRFTSSRTLGSNDPFTINIQQSQSPTLQQAARFYSALTENVVSGRIDLEHRIGKADATEKELIKLRAGTYLEKKDRNFAARWFGIVNANNVGDAILTQSPDKFFDPANLSTTGLFYNEGTGYEDAYKARNELYAGYVNAYVPFSSKFNASFGVRAEQNRQQLVTLKRGSGEKLNVDRPLLSWLPSVTLSYVLNEKNQIRAAYSQTVNRPEFRELAPFPYYDFNYDVTRVGNSELKTATIANYDLRYEFYPSEGEVISLAAFYKQFTNPIEARILNAGSGIAFGVGNAEKAFSRGLELEMRKSLKGLASSKFVDNLTLLLNASIIDSDVKTGFSGQSSDSRFLQGQSPYLINAGVYYNDNESNLSANILYNVVGSRIFLVGDGVVFPTVYEMPRNVIDLNLTKGFGKHIEVKVGIQDLLNQPFRFYNDTNNDKKIETGKDDVFRTYKRGTTSTIGVSYKF</sequence>
<reference evidence="13 14" key="1">
    <citation type="submission" date="2023-05" db="EMBL/GenBank/DDBJ databases">
        <title>Novel species of genus Flectobacillus isolated from stream in China.</title>
        <authorList>
            <person name="Lu H."/>
        </authorList>
    </citation>
    <scope>NUCLEOTIDE SEQUENCE [LARGE SCALE GENOMIC DNA]</scope>
    <source>
        <strain evidence="13 14">KCTC 42575</strain>
    </source>
</reference>
<evidence type="ECO:0000256" key="8">
    <source>
        <dbReference type="PROSITE-ProRule" id="PRU01360"/>
    </source>
</evidence>
<dbReference type="InterPro" id="IPR008969">
    <property type="entry name" value="CarboxyPept-like_regulatory"/>
</dbReference>
<evidence type="ECO:0000259" key="12">
    <source>
        <dbReference type="Pfam" id="PF07715"/>
    </source>
</evidence>